<evidence type="ECO:0000256" key="7">
    <source>
        <dbReference type="ARBA" id="ARBA00023242"/>
    </source>
</evidence>
<dbReference type="CDD" id="cd00200">
    <property type="entry name" value="WD40"/>
    <property type="match status" value="1"/>
</dbReference>
<protein>
    <submittedName>
        <fullName evidence="11">TAF5-like RNA polymerase II p300/CBP-associated factor-associated factor 65 kDa subunit 5L</fullName>
    </submittedName>
</protein>
<organism evidence="10 11">
    <name type="scientific">Lingula anatina</name>
    <name type="common">Brachiopod</name>
    <name type="synonym">Lingula unguis</name>
    <dbReference type="NCBI Taxonomy" id="7574"/>
    <lineage>
        <taxon>Eukaryota</taxon>
        <taxon>Metazoa</taxon>
        <taxon>Spiralia</taxon>
        <taxon>Lophotrochozoa</taxon>
        <taxon>Brachiopoda</taxon>
        <taxon>Linguliformea</taxon>
        <taxon>Lingulata</taxon>
        <taxon>Lingulida</taxon>
        <taxon>Linguloidea</taxon>
        <taxon>Lingulidae</taxon>
        <taxon>Lingula</taxon>
    </lineage>
</organism>
<dbReference type="InterPro" id="IPR007582">
    <property type="entry name" value="TFIID_NTD2"/>
</dbReference>
<feature type="repeat" description="WD" evidence="8">
    <location>
        <begin position="466"/>
        <end position="507"/>
    </location>
</feature>
<evidence type="ECO:0000256" key="1">
    <source>
        <dbReference type="ARBA" id="ARBA00004123"/>
    </source>
</evidence>
<gene>
    <name evidence="11" type="primary">LOC106178193</name>
</gene>
<dbReference type="GO" id="GO:0005669">
    <property type="term" value="C:transcription factor TFIID complex"/>
    <property type="evidence" value="ECO:0007669"/>
    <property type="project" value="TreeGrafter"/>
</dbReference>
<sequence>MKRVRSEQINSYVGHYLKRRQFKGDSEHINKKDLKVQQTIEEMSLHEACNAAVGVDSSFSFSSITGDATACDQQYVRFRTFIQDSVEPYRTDLLLLLYPVFVHVYLELICNGHKTPAHKFYSRHHSYFLENSEYRMIVEALAQLFHKEDVYSNDYIRKFREDKFKVVLSEDALQYLFRYLKNEDNMIMLQIFNHHIHIKVKMPTDVELDLQDFVNFHDLVLPSAPDTPQNKVIRNEVSLSSLQQSIQKVRDGAPCLTSILFYTFLNTHQGLCCTSISPNEALICGGFEENSIKIWSLTPSKLHPKKAVVRTDRITMVGDYLEDVEEKECSRTRPNEVITMRAHSGSVYGTAFTADSKYLLSCSEDKSVRLWDLDTYNNVALYRGHSYAVWDIDTSPSGSFFASCSHDRTVKLWAVDRTYPLRTFVGHTMDVDCVKFHPNCNYVATGSGDKSVRLWSVQEGKCVRLMQGHRGSIYSLAFSPDGQMLASAGEDRRIRVWDLGTGSIIKELRGHTDIVHSLCFNRESSMLASGGLDCMVRVWDVRKAANLNASVSEGHISPEQLGSFSTKSAAIYYLRYGQHSVLLGSGAIQ</sequence>
<dbReference type="OMA" id="HLDMVHC"/>
<name>A0A1S3K2W8_LINAN</name>
<comment type="subcellular location">
    <subcellularLocation>
        <location evidence="1">Nucleus</location>
    </subcellularLocation>
</comment>
<feature type="repeat" description="WD" evidence="8">
    <location>
        <begin position="340"/>
        <end position="381"/>
    </location>
</feature>
<dbReference type="InterPro" id="IPR019775">
    <property type="entry name" value="WD40_repeat_CS"/>
</dbReference>
<feature type="repeat" description="WD" evidence="8">
    <location>
        <begin position="508"/>
        <end position="549"/>
    </location>
</feature>
<accession>A0A1S3K2W8</accession>
<evidence type="ECO:0000256" key="8">
    <source>
        <dbReference type="PROSITE-ProRule" id="PRU00221"/>
    </source>
</evidence>
<dbReference type="PANTHER" id="PTHR19879">
    <property type="entry name" value="TRANSCRIPTION INITIATION FACTOR TFIID"/>
    <property type="match status" value="1"/>
</dbReference>
<dbReference type="Gene3D" id="1.25.40.500">
    <property type="entry name" value="TFIID subunit TAF5, NTD2 domain"/>
    <property type="match status" value="1"/>
</dbReference>
<dbReference type="OrthoDB" id="10266330at2759"/>
<keyword evidence="3 8" id="KW-0853">WD repeat</keyword>
<dbReference type="CDD" id="cd08044">
    <property type="entry name" value="TAF5_NTD2"/>
    <property type="match status" value="1"/>
</dbReference>
<dbReference type="SUPFAM" id="SSF160897">
    <property type="entry name" value="Taf5 N-terminal domain-like"/>
    <property type="match status" value="1"/>
</dbReference>
<evidence type="ECO:0000256" key="2">
    <source>
        <dbReference type="ARBA" id="ARBA00009435"/>
    </source>
</evidence>
<evidence type="ECO:0000256" key="3">
    <source>
        <dbReference type="ARBA" id="ARBA00022574"/>
    </source>
</evidence>
<dbReference type="GO" id="GO:0016251">
    <property type="term" value="F:RNA polymerase II general transcription initiation factor activity"/>
    <property type="evidence" value="ECO:0007669"/>
    <property type="project" value="TreeGrafter"/>
</dbReference>
<dbReference type="InterPro" id="IPR015943">
    <property type="entry name" value="WD40/YVTN_repeat-like_dom_sf"/>
</dbReference>
<dbReference type="InParanoid" id="A0A1S3K2W8"/>
<dbReference type="InterPro" id="IPR037264">
    <property type="entry name" value="TFIID_NTD2_sf"/>
</dbReference>
<dbReference type="PROSITE" id="PS50082">
    <property type="entry name" value="WD_REPEATS_2"/>
    <property type="match status" value="5"/>
</dbReference>
<evidence type="ECO:0000313" key="11">
    <source>
        <dbReference type="RefSeq" id="XP_013416749.1"/>
    </source>
</evidence>
<evidence type="ECO:0000259" key="9">
    <source>
        <dbReference type="Pfam" id="PF04494"/>
    </source>
</evidence>
<reference evidence="11" key="1">
    <citation type="submission" date="2025-08" db="UniProtKB">
        <authorList>
            <consortium name="RefSeq"/>
        </authorList>
    </citation>
    <scope>IDENTIFICATION</scope>
    <source>
        <tissue evidence="11">Gonads</tissue>
    </source>
</reference>
<keyword evidence="4" id="KW-0677">Repeat</keyword>
<dbReference type="GeneID" id="106178193"/>
<dbReference type="Pfam" id="PF04494">
    <property type="entry name" value="TFIID_NTD2"/>
    <property type="match status" value="1"/>
</dbReference>
<dbReference type="SMART" id="SM00320">
    <property type="entry name" value="WD40"/>
    <property type="match status" value="6"/>
</dbReference>
<evidence type="ECO:0000256" key="4">
    <source>
        <dbReference type="ARBA" id="ARBA00022737"/>
    </source>
</evidence>
<keyword evidence="5" id="KW-0805">Transcription regulation</keyword>
<keyword evidence="7" id="KW-0539">Nucleus</keyword>
<dbReference type="PRINTS" id="PR00320">
    <property type="entry name" value="GPROTEINBRPT"/>
</dbReference>
<dbReference type="KEGG" id="lak:106178193"/>
<dbReference type="GO" id="GO:0006367">
    <property type="term" value="P:transcription initiation at RNA polymerase II promoter"/>
    <property type="evidence" value="ECO:0007669"/>
    <property type="project" value="TreeGrafter"/>
</dbReference>
<dbReference type="InterPro" id="IPR001680">
    <property type="entry name" value="WD40_rpt"/>
</dbReference>
<evidence type="ECO:0000256" key="6">
    <source>
        <dbReference type="ARBA" id="ARBA00023163"/>
    </source>
</evidence>
<dbReference type="AlphaFoldDB" id="A0A1S3K2W8"/>
<dbReference type="Pfam" id="PF00400">
    <property type="entry name" value="WD40"/>
    <property type="match status" value="6"/>
</dbReference>
<dbReference type="SUPFAM" id="SSF50978">
    <property type="entry name" value="WD40 repeat-like"/>
    <property type="match status" value="1"/>
</dbReference>
<feature type="repeat" description="WD" evidence="8">
    <location>
        <begin position="424"/>
        <end position="465"/>
    </location>
</feature>
<evidence type="ECO:0000256" key="5">
    <source>
        <dbReference type="ARBA" id="ARBA00023015"/>
    </source>
</evidence>
<keyword evidence="6" id="KW-0804">Transcription</keyword>
<dbReference type="PROSITE" id="PS50294">
    <property type="entry name" value="WD_REPEATS_REGION"/>
    <property type="match status" value="5"/>
</dbReference>
<dbReference type="Gene3D" id="2.130.10.10">
    <property type="entry name" value="YVTN repeat-like/Quinoprotein amine dehydrogenase"/>
    <property type="match status" value="2"/>
</dbReference>
<dbReference type="InterPro" id="IPR036322">
    <property type="entry name" value="WD40_repeat_dom_sf"/>
</dbReference>
<feature type="repeat" description="WD" evidence="8">
    <location>
        <begin position="382"/>
        <end position="423"/>
    </location>
</feature>
<evidence type="ECO:0000313" key="10">
    <source>
        <dbReference type="Proteomes" id="UP000085678"/>
    </source>
</evidence>
<dbReference type="Proteomes" id="UP000085678">
    <property type="component" value="Unplaced"/>
</dbReference>
<feature type="domain" description="TFIID subunit TAF5 NTD2" evidence="9">
    <location>
        <begin position="67"/>
        <end position="196"/>
    </location>
</feature>
<comment type="similarity">
    <text evidence="2">Belongs to the WD repeat TAF5 family.</text>
</comment>
<dbReference type="STRING" id="7574.A0A1S3K2W8"/>
<dbReference type="PROSITE" id="PS00678">
    <property type="entry name" value="WD_REPEATS_1"/>
    <property type="match status" value="3"/>
</dbReference>
<proteinExistence type="inferred from homology"/>
<keyword evidence="10" id="KW-1185">Reference proteome</keyword>
<dbReference type="InterPro" id="IPR020472">
    <property type="entry name" value="WD40_PAC1"/>
</dbReference>
<dbReference type="PANTHER" id="PTHR19879:SF1">
    <property type="entry name" value="CANNONBALL-RELATED"/>
    <property type="match status" value="1"/>
</dbReference>
<dbReference type="RefSeq" id="XP_013416749.1">
    <property type="nucleotide sequence ID" value="XM_013561295.2"/>
</dbReference>